<accession>A0A8G2C8M6</accession>
<dbReference type="EMBL" id="FQZR01000003">
    <property type="protein sequence ID" value="SHI95124.1"/>
    <property type="molecule type" value="Genomic_DNA"/>
</dbReference>
<evidence type="ECO:0000256" key="1">
    <source>
        <dbReference type="ARBA" id="ARBA00010552"/>
    </source>
</evidence>
<sequence>MATVIMSEKAPAAAGPYSHAVKAAGLIFTAGQLAIDPATGQLAEGAEAQARQALTNVKHVLEAAGTSLDKVVKVSVYATKLEYFADLAKVYTEFFNEPFPARSGMEVSRLPMGSMFEIEVIAEK</sequence>
<dbReference type="GO" id="GO:0019239">
    <property type="term" value="F:deaminase activity"/>
    <property type="evidence" value="ECO:0007669"/>
    <property type="project" value="TreeGrafter"/>
</dbReference>
<dbReference type="InterPro" id="IPR006175">
    <property type="entry name" value="YjgF/YER057c/UK114"/>
</dbReference>
<dbReference type="RefSeq" id="WP_020000864.1">
    <property type="nucleotide sequence ID" value="NZ_CP192219.1"/>
</dbReference>
<dbReference type="Proteomes" id="UP000184001">
    <property type="component" value="Unassembled WGS sequence"/>
</dbReference>
<organism evidence="2 3">
    <name type="scientific">Halodesulfovibrio aestuarii</name>
    <dbReference type="NCBI Taxonomy" id="126333"/>
    <lineage>
        <taxon>Bacteria</taxon>
        <taxon>Pseudomonadati</taxon>
        <taxon>Thermodesulfobacteriota</taxon>
        <taxon>Desulfovibrionia</taxon>
        <taxon>Desulfovibrionales</taxon>
        <taxon>Desulfovibrionaceae</taxon>
        <taxon>Halodesulfovibrio</taxon>
    </lineage>
</organism>
<gene>
    <name evidence="2" type="ORF">SAMN05660830_01166</name>
</gene>
<comment type="caution">
    <text evidence="2">The sequence shown here is derived from an EMBL/GenBank/DDBJ whole genome shotgun (WGS) entry which is preliminary data.</text>
</comment>
<name>A0A8G2C8M6_9BACT</name>
<dbReference type="InterPro" id="IPR035959">
    <property type="entry name" value="RutC-like_sf"/>
</dbReference>
<evidence type="ECO:0000313" key="2">
    <source>
        <dbReference type="EMBL" id="SHI95124.1"/>
    </source>
</evidence>
<dbReference type="GO" id="GO:0005829">
    <property type="term" value="C:cytosol"/>
    <property type="evidence" value="ECO:0007669"/>
    <property type="project" value="TreeGrafter"/>
</dbReference>
<dbReference type="PANTHER" id="PTHR11803:SF58">
    <property type="entry name" value="PROTEIN HMF1-RELATED"/>
    <property type="match status" value="1"/>
</dbReference>
<proteinExistence type="inferred from homology"/>
<evidence type="ECO:0000313" key="3">
    <source>
        <dbReference type="Proteomes" id="UP000184001"/>
    </source>
</evidence>
<dbReference type="InterPro" id="IPR006056">
    <property type="entry name" value="RidA"/>
</dbReference>
<comment type="similarity">
    <text evidence="1">Belongs to the RutC family.</text>
</comment>
<dbReference type="AlphaFoldDB" id="A0A8G2C8M6"/>
<dbReference type="NCBIfam" id="TIGR00004">
    <property type="entry name" value="Rid family detoxifying hydrolase"/>
    <property type="match status" value="1"/>
</dbReference>
<dbReference type="Pfam" id="PF01042">
    <property type="entry name" value="Ribonuc_L-PSP"/>
    <property type="match status" value="1"/>
</dbReference>
<reference evidence="2 3" key="1">
    <citation type="submission" date="2016-11" db="EMBL/GenBank/DDBJ databases">
        <authorList>
            <person name="Varghese N."/>
            <person name="Submissions S."/>
        </authorList>
    </citation>
    <scope>NUCLEOTIDE SEQUENCE [LARGE SCALE GENOMIC DNA]</scope>
    <source>
        <strain evidence="2 3">DSM 17919</strain>
    </source>
</reference>
<protein>
    <submittedName>
        <fullName evidence="2">2-iminobutanoate/2-iminopropanoate deaminase</fullName>
    </submittedName>
</protein>
<dbReference type="FunFam" id="3.30.1330.40:FF:000001">
    <property type="entry name" value="L-PSP family endoribonuclease"/>
    <property type="match status" value="1"/>
</dbReference>
<dbReference type="SUPFAM" id="SSF55298">
    <property type="entry name" value="YjgF-like"/>
    <property type="match status" value="1"/>
</dbReference>
<dbReference type="Gene3D" id="3.30.1330.40">
    <property type="entry name" value="RutC-like"/>
    <property type="match status" value="1"/>
</dbReference>
<dbReference type="PANTHER" id="PTHR11803">
    <property type="entry name" value="2-IMINOBUTANOATE/2-IMINOPROPANOATE DEAMINASE RIDA"/>
    <property type="match status" value="1"/>
</dbReference>
<dbReference type="CDD" id="cd00448">
    <property type="entry name" value="YjgF_YER057c_UK114_family"/>
    <property type="match status" value="1"/>
</dbReference>